<dbReference type="EMBL" id="JAAZSQ010000008">
    <property type="protein sequence ID" value="NKX54889.1"/>
    <property type="molecule type" value="Genomic_DNA"/>
</dbReference>
<dbReference type="Pfam" id="PF13380">
    <property type="entry name" value="CoA_binding_2"/>
    <property type="match status" value="1"/>
</dbReference>
<dbReference type="CDD" id="cd04301">
    <property type="entry name" value="NAT_SF"/>
    <property type="match status" value="1"/>
</dbReference>
<feature type="domain" description="N-acetyltransferase" evidence="3">
    <location>
        <begin position="26"/>
        <end position="177"/>
    </location>
</feature>
<gene>
    <name evidence="4" type="ORF">HGG74_10120</name>
</gene>
<organism evidence="4 5">
    <name type="scientific">Arthrobacter mobilis</name>
    <dbReference type="NCBI Taxonomy" id="2724944"/>
    <lineage>
        <taxon>Bacteria</taxon>
        <taxon>Bacillati</taxon>
        <taxon>Actinomycetota</taxon>
        <taxon>Actinomycetes</taxon>
        <taxon>Micrococcales</taxon>
        <taxon>Micrococcaceae</taxon>
        <taxon>Arthrobacter</taxon>
    </lineage>
</organism>
<dbReference type="Gene3D" id="3.40.50.261">
    <property type="entry name" value="Succinyl-CoA synthetase domains"/>
    <property type="match status" value="2"/>
</dbReference>
<dbReference type="Gene3D" id="3.30.470.20">
    <property type="entry name" value="ATP-grasp fold, B domain"/>
    <property type="match status" value="1"/>
</dbReference>
<dbReference type="Pfam" id="PF00583">
    <property type="entry name" value="Acetyltransf_1"/>
    <property type="match status" value="1"/>
</dbReference>
<dbReference type="GO" id="GO:0046872">
    <property type="term" value="F:metal ion binding"/>
    <property type="evidence" value="ECO:0007669"/>
    <property type="project" value="InterPro"/>
</dbReference>
<sequence>MSDAAESEDYPEYWEADVVLRDGGTAHLRPITPADADALQAFHAGQSESSIYLRFFTYKSSLSPRELERFTNVDHHNRVAFVITIRGQIVAVGRYDRLDDPTDAEVAFNVSDAHQGRGLGSILLEHLAAAAREHGIRRFSAEVLPENRKMLTVFNDAGYEVSRHFEDGVVMLEFGIDPTERSRAVMESREHRAEARSVASLLAPGTVAVIGAGPDAGGIGQVLLGHILEGRFSGRVYAVTPGGAEPAGLPAGIPCYSGIAEVPEPVQLAVVAVPYEQVQQVVADCAAAGVRGVVVATAGFADDGARGLARQRALVRNARAYGMRVIGPASLGILNTDPAVSLNASLVPGLPRTGPMGLFSQSSAIGVLLDAAARRRGIGVSSAVSAGNRADVSGNDLMQYWEDDPATLAAGLYLESFGNPRKFSRIARRLARSKPVVVAKSDLMGLRLPPGHSVRTTQAPAGALDAMLRQSGVIRVATNEQLMDIAQILVSQPLPAGPGLAVLGNSGALGRVVADAATTHELIVEEMDAGLDLAGGQAAPVLGGRLAAALAGDRIHAAVVVLLPVPGAAVEELAAALQQAAAAAGKPVVAAFTGLADPAQSVEGLLGDGPAAAAGQRQQAVPCYASPGAAVAALADVVRYTQWAARDQGEPAVAAGLQTHRAAALIDTLVEGIGGTELLRPTLEQTAELLACYGISVLPSAGFDTPDEAVAAADRLGWPVALKTTDERLRQRLDLGGVRLNIVDAQSLRRNIEQMRRLLAPFGDVPLEVQSMAPAGQACVLRAIEDPLLGPVVSFGLAGDAVNLLEDWAHRIPPLTTVDVADLVRGPRAARKLFGYQGLPPVDVAALEDLVGRVAVMKDEHPEIALLEFNPVLVAGNSLTVLSADLRLGNHTQRTDSARRAMRD</sequence>
<dbReference type="GO" id="GO:0005524">
    <property type="term" value="F:ATP binding"/>
    <property type="evidence" value="ECO:0007669"/>
    <property type="project" value="UniProtKB-UniRule"/>
</dbReference>
<reference evidence="4 5" key="1">
    <citation type="submission" date="2020-04" db="EMBL/GenBank/DDBJ databases">
        <title>Arthrobacter sp. nov.</title>
        <authorList>
            <person name="Liu S."/>
        </authorList>
    </citation>
    <scope>NUCLEOTIDE SEQUENCE [LARGE SCALE GENOMIC DNA]</scope>
    <source>
        <strain evidence="4 5">E918</strain>
    </source>
</reference>
<dbReference type="InterPro" id="IPR032875">
    <property type="entry name" value="Succ_CoA_lig_flav_dom"/>
</dbReference>
<dbReference type="SMART" id="SM00881">
    <property type="entry name" value="CoA_binding"/>
    <property type="match status" value="1"/>
</dbReference>
<dbReference type="SUPFAM" id="SSF55729">
    <property type="entry name" value="Acyl-CoA N-acyltransferases (Nat)"/>
    <property type="match status" value="1"/>
</dbReference>
<dbReference type="InterPro" id="IPR011761">
    <property type="entry name" value="ATP-grasp"/>
</dbReference>
<dbReference type="AlphaFoldDB" id="A0A7X6HD26"/>
<dbReference type="Pfam" id="PF13607">
    <property type="entry name" value="Succ_CoA_lig"/>
    <property type="match status" value="1"/>
</dbReference>
<dbReference type="Gene3D" id="3.30.1490.20">
    <property type="entry name" value="ATP-grasp fold, A domain"/>
    <property type="match status" value="1"/>
</dbReference>
<evidence type="ECO:0000259" key="3">
    <source>
        <dbReference type="PROSITE" id="PS51186"/>
    </source>
</evidence>
<feature type="domain" description="ATP-grasp" evidence="2">
    <location>
        <begin position="687"/>
        <end position="903"/>
    </location>
</feature>
<dbReference type="PANTHER" id="PTHR42793">
    <property type="entry name" value="COA BINDING DOMAIN CONTAINING PROTEIN"/>
    <property type="match status" value="1"/>
</dbReference>
<evidence type="ECO:0000259" key="2">
    <source>
        <dbReference type="PROSITE" id="PS50975"/>
    </source>
</evidence>
<evidence type="ECO:0000256" key="1">
    <source>
        <dbReference type="PROSITE-ProRule" id="PRU00409"/>
    </source>
</evidence>
<keyword evidence="5" id="KW-1185">Reference proteome</keyword>
<evidence type="ECO:0000313" key="4">
    <source>
        <dbReference type="EMBL" id="NKX54889.1"/>
    </source>
</evidence>
<accession>A0A7X6HD26</accession>
<dbReference type="PROSITE" id="PS51186">
    <property type="entry name" value="GNAT"/>
    <property type="match status" value="1"/>
</dbReference>
<dbReference type="Gene3D" id="3.40.630.30">
    <property type="match status" value="1"/>
</dbReference>
<keyword evidence="4" id="KW-0808">Transferase</keyword>
<proteinExistence type="predicted"/>
<dbReference type="Gene3D" id="3.40.50.720">
    <property type="entry name" value="NAD(P)-binding Rossmann-like Domain"/>
    <property type="match status" value="1"/>
</dbReference>
<dbReference type="InterPro" id="IPR036291">
    <property type="entry name" value="NAD(P)-bd_dom_sf"/>
</dbReference>
<dbReference type="InterPro" id="IPR000182">
    <property type="entry name" value="GNAT_dom"/>
</dbReference>
<name>A0A7X6HD26_9MICC</name>
<dbReference type="InterPro" id="IPR003781">
    <property type="entry name" value="CoA-bd"/>
</dbReference>
<dbReference type="RefSeq" id="WP_168486234.1">
    <property type="nucleotide sequence ID" value="NZ_JAAZSQ010000008.1"/>
</dbReference>
<dbReference type="PANTHER" id="PTHR42793:SF1">
    <property type="entry name" value="PEPTIDYL-LYSINE N-ACETYLTRANSFERASE PATZ"/>
    <property type="match status" value="1"/>
</dbReference>
<dbReference type="GO" id="GO:0016747">
    <property type="term" value="F:acyltransferase activity, transferring groups other than amino-acyl groups"/>
    <property type="evidence" value="ECO:0007669"/>
    <property type="project" value="InterPro"/>
</dbReference>
<dbReference type="SUPFAM" id="SSF52210">
    <property type="entry name" value="Succinyl-CoA synthetase domains"/>
    <property type="match status" value="2"/>
</dbReference>
<keyword evidence="1" id="KW-0067">ATP-binding</keyword>
<dbReference type="PROSITE" id="PS50975">
    <property type="entry name" value="ATP_GRASP"/>
    <property type="match status" value="1"/>
</dbReference>
<dbReference type="Pfam" id="PF13549">
    <property type="entry name" value="ATP-grasp_5"/>
    <property type="match status" value="1"/>
</dbReference>
<dbReference type="InterPro" id="IPR016181">
    <property type="entry name" value="Acyl_CoA_acyltransferase"/>
</dbReference>
<dbReference type="SUPFAM" id="SSF56059">
    <property type="entry name" value="Glutathione synthetase ATP-binding domain-like"/>
    <property type="match status" value="1"/>
</dbReference>
<protein>
    <submittedName>
        <fullName evidence="4">GNAT family N-acetyltransferase</fullName>
    </submittedName>
</protein>
<dbReference type="SUPFAM" id="SSF51735">
    <property type="entry name" value="NAD(P)-binding Rossmann-fold domains"/>
    <property type="match status" value="1"/>
</dbReference>
<evidence type="ECO:0000313" key="5">
    <source>
        <dbReference type="Proteomes" id="UP000544090"/>
    </source>
</evidence>
<dbReference type="InterPro" id="IPR016102">
    <property type="entry name" value="Succinyl-CoA_synth-like"/>
</dbReference>
<comment type="caution">
    <text evidence="4">The sequence shown here is derived from an EMBL/GenBank/DDBJ whole genome shotgun (WGS) entry which is preliminary data.</text>
</comment>
<keyword evidence="1" id="KW-0547">Nucleotide-binding</keyword>
<dbReference type="InterPro" id="IPR013815">
    <property type="entry name" value="ATP_grasp_subdomain_1"/>
</dbReference>
<dbReference type="Proteomes" id="UP000544090">
    <property type="component" value="Unassembled WGS sequence"/>
</dbReference>